<comment type="caution">
    <text evidence="2">The sequence shown here is derived from an EMBL/GenBank/DDBJ whole genome shotgun (WGS) entry which is preliminary data.</text>
</comment>
<evidence type="ECO:0000259" key="1">
    <source>
        <dbReference type="Pfam" id="PF00156"/>
    </source>
</evidence>
<dbReference type="Pfam" id="PF00156">
    <property type="entry name" value="Pribosyltran"/>
    <property type="match status" value="1"/>
</dbReference>
<dbReference type="GO" id="GO:0000287">
    <property type="term" value="F:magnesium ion binding"/>
    <property type="evidence" value="ECO:0007669"/>
    <property type="project" value="TreeGrafter"/>
</dbReference>
<dbReference type="InterPro" id="IPR050408">
    <property type="entry name" value="HGPRT"/>
</dbReference>
<dbReference type="PANTHER" id="PTHR43340:SF1">
    <property type="entry name" value="HYPOXANTHINE PHOSPHORIBOSYLTRANSFERASE"/>
    <property type="match status" value="1"/>
</dbReference>
<name>E6QQ05_9ZZZZ</name>
<organism evidence="2">
    <name type="scientific">mine drainage metagenome</name>
    <dbReference type="NCBI Taxonomy" id="410659"/>
    <lineage>
        <taxon>unclassified sequences</taxon>
        <taxon>metagenomes</taxon>
        <taxon>ecological metagenomes</taxon>
    </lineage>
</organism>
<keyword evidence="2" id="KW-0328">Glycosyltransferase</keyword>
<dbReference type="Gene3D" id="3.40.50.2020">
    <property type="match status" value="1"/>
</dbReference>
<dbReference type="GO" id="GO:0004422">
    <property type="term" value="F:hypoxanthine phosphoribosyltransferase activity"/>
    <property type="evidence" value="ECO:0007669"/>
    <property type="project" value="TreeGrafter"/>
</dbReference>
<gene>
    <name evidence="2" type="ORF">CARN7_0051</name>
</gene>
<dbReference type="InterPro" id="IPR000836">
    <property type="entry name" value="PRTase_dom"/>
</dbReference>
<dbReference type="NCBIfam" id="NF006605">
    <property type="entry name" value="PRK09162.1"/>
    <property type="match status" value="1"/>
</dbReference>
<evidence type="ECO:0000313" key="2">
    <source>
        <dbReference type="EMBL" id="CBI09326.1"/>
    </source>
</evidence>
<dbReference type="PANTHER" id="PTHR43340">
    <property type="entry name" value="HYPOXANTHINE-GUANINE PHOSPHORIBOSYLTRANSFERASE"/>
    <property type="match status" value="1"/>
</dbReference>
<reference evidence="2" key="1">
    <citation type="submission" date="2009-10" db="EMBL/GenBank/DDBJ databases">
        <title>Diversity of trophic interactions inside an arsenic-rich microbial ecosystem.</title>
        <authorList>
            <person name="Bertin P.N."/>
            <person name="Heinrich-Salmeron A."/>
            <person name="Pelletier E."/>
            <person name="Goulhen-Chollet F."/>
            <person name="Arsene-Ploetze F."/>
            <person name="Gallien S."/>
            <person name="Calteau A."/>
            <person name="Vallenet D."/>
            <person name="Casiot C."/>
            <person name="Chane-Woon-Ming B."/>
            <person name="Giloteaux L."/>
            <person name="Barakat M."/>
            <person name="Bonnefoy V."/>
            <person name="Bruneel O."/>
            <person name="Chandler M."/>
            <person name="Cleiss J."/>
            <person name="Duran R."/>
            <person name="Elbaz-Poulichet F."/>
            <person name="Fonknechten N."/>
            <person name="Lauga B."/>
            <person name="Mornico D."/>
            <person name="Ortet P."/>
            <person name="Schaeffer C."/>
            <person name="Siguier P."/>
            <person name="Alexander Thil Smith A."/>
            <person name="Van Dorsselaer A."/>
            <person name="Weissenbach J."/>
            <person name="Medigue C."/>
            <person name="Le Paslier D."/>
        </authorList>
    </citation>
    <scope>NUCLEOTIDE SEQUENCE</scope>
</reference>
<dbReference type="CDD" id="cd06223">
    <property type="entry name" value="PRTases_typeI"/>
    <property type="match status" value="1"/>
</dbReference>
<dbReference type="GO" id="GO:0005829">
    <property type="term" value="C:cytosol"/>
    <property type="evidence" value="ECO:0007669"/>
    <property type="project" value="TreeGrafter"/>
</dbReference>
<dbReference type="SUPFAM" id="SSF53271">
    <property type="entry name" value="PRTase-like"/>
    <property type="match status" value="1"/>
</dbReference>
<dbReference type="InterPro" id="IPR029057">
    <property type="entry name" value="PRTase-like"/>
</dbReference>
<dbReference type="GO" id="GO:0032263">
    <property type="term" value="P:GMP salvage"/>
    <property type="evidence" value="ECO:0007669"/>
    <property type="project" value="TreeGrafter"/>
</dbReference>
<dbReference type="AlphaFoldDB" id="E6QQ05"/>
<accession>E6QQ05</accession>
<dbReference type="EMBL" id="CABR01000025">
    <property type="protein sequence ID" value="CBI09326.1"/>
    <property type="molecule type" value="Genomic_DNA"/>
</dbReference>
<dbReference type="GO" id="GO:0006178">
    <property type="term" value="P:guanine salvage"/>
    <property type="evidence" value="ECO:0007669"/>
    <property type="project" value="TreeGrafter"/>
</dbReference>
<feature type="domain" description="Phosphoribosyltransferase" evidence="1">
    <location>
        <begin position="54"/>
        <end position="196"/>
    </location>
</feature>
<protein>
    <submittedName>
        <fullName evidence="2">Hypoxanthine phosphoribosyltransferase</fullName>
    </submittedName>
</protein>
<keyword evidence="2" id="KW-0808">Transferase</keyword>
<dbReference type="GO" id="GO:0032264">
    <property type="term" value="P:IMP salvage"/>
    <property type="evidence" value="ECO:0007669"/>
    <property type="project" value="TreeGrafter"/>
</dbReference>
<proteinExistence type="predicted"/>
<dbReference type="GO" id="GO:0046100">
    <property type="term" value="P:hypoxanthine metabolic process"/>
    <property type="evidence" value="ECO:0007669"/>
    <property type="project" value="TreeGrafter"/>
</dbReference>
<sequence>MRPEDNAVDGIKKATELTSNALTPILTRPTRTMNPEHAQQILDTADLICDAETVNEAIHQLAIRITADYQHRFPLMLTVMNGGMMFAGQLLLQLNFPLQCDHIHVSRYRMNTKGGQLEWLSMPSVSISGQQVLLLDDILDEGHTLNAIKQELFKMGAATVACAVLTEKLTNTIKPIQAEYVGLTLPNRFVFGCGMDINGVWRNLPAIYAIPQDNTQTDH</sequence>